<dbReference type="InterPro" id="IPR001763">
    <property type="entry name" value="Rhodanese-like_dom"/>
</dbReference>
<keyword evidence="1 3" id="KW-0808">Transferase</keyword>
<reference evidence="7" key="1">
    <citation type="submission" date="2025-08" db="UniProtKB">
        <authorList>
            <consortium name="RefSeq"/>
        </authorList>
    </citation>
    <scope>IDENTIFICATION</scope>
    <source>
        <tissue evidence="7">Testes</tissue>
    </source>
</reference>
<dbReference type="InterPro" id="IPR036873">
    <property type="entry name" value="Rhodanese-like_dom_sf"/>
</dbReference>
<feature type="domain" description="Rhodanese" evidence="5">
    <location>
        <begin position="198"/>
        <end position="313"/>
    </location>
</feature>
<evidence type="ECO:0000313" key="7">
    <source>
        <dbReference type="RefSeq" id="XP_002730393.2"/>
    </source>
</evidence>
<evidence type="ECO:0000256" key="1">
    <source>
        <dbReference type="ARBA" id="ARBA00022679"/>
    </source>
</evidence>
<sequence length="318" mass="34922">MGCQGSKTTAKFSHQAENNEQTNTMTNKASDVPVFVSTEWLSEKMKDGGGGVCIVDVSWHMPQANRDPEAEYKDKHILGAHFLNLSDCKDKSSNLEMMLPSPDDFAKCVGALGIGNDSHVVVYDNNAKLGMFSAPRAWYMFRVFGHDKISILNGGFPKWVAEDRPTTSEVPDVDAVTYSPCFRANLVKDRADVESNMSENRYTLLDARPPGRFNGEDPEPVPNIKSGHVKGSVNIPFPKTLDGDSKLFKEPNQLKDIFSDAGIDLSQPLTVLCGTGLTASFLVLAAFSCGKLDVPIYDGAWMEWFLKSDPDTMEGVPE</sequence>
<evidence type="ECO:0000313" key="6">
    <source>
        <dbReference type="Proteomes" id="UP000694865"/>
    </source>
</evidence>
<evidence type="ECO:0000256" key="4">
    <source>
        <dbReference type="SAM" id="MobiDB-lite"/>
    </source>
</evidence>
<protein>
    <recommendedName>
        <fullName evidence="3">Sulfurtransferase</fullName>
    </recommendedName>
</protein>
<dbReference type="PANTHER" id="PTHR11364">
    <property type="entry name" value="THIOSULFATE SULFERTANSFERASE"/>
    <property type="match status" value="1"/>
</dbReference>
<dbReference type="PANTHER" id="PTHR11364:SF27">
    <property type="entry name" value="SULFURTRANSFERASE"/>
    <property type="match status" value="1"/>
</dbReference>
<dbReference type="RefSeq" id="XP_002730393.2">
    <property type="nucleotide sequence ID" value="XM_002730347.2"/>
</dbReference>
<dbReference type="PROSITE" id="PS50206">
    <property type="entry name" value="RHODANESE_3"/>
    <property type="match status" value="2"/>
</dbReference>
<dbReference type="GeneID" id="100372198"/>
<evidence type="ECO:0000256" key="2">
    <source>
        <dbReference type="ARBA" id="ARBA00022737"/>
    </source>
</evidence>
<dbReference type="SMART" id="SM00450">
    <property type="entry name" value="RHOD"/>
    <property type="match status" value="2"/>
</dbReference>
<evidence type="ECO:0000256" key="3">
    <source>
        <dbReference type="RuleBase" id="RU000507"/>
    </source>
</evidence>
<keyword evidence="6" id="KW-1185">Reference proteome</keyword>
<feature type="region of interest" description="Disordered" evidence="4">
    <location>
        <begin position="1"/>
        <end position="27"/>
    </location>
</feature>
<dbReference type="Pfam" id="PF00581">
    <property type="entry name" value="Rhodanese"/>
    <property type="match status" value="2"/>
</dbReference>
<keyword evidence="2" id="KW-0677">Repeat</keyword>
<dbReference type="CDD" id="cd01449">
    <property type="entry name" value="TST_Repeat_2"/>
    <property type="match status" value="1"/>
</dbReference>
<dbReference type="InterPro" id="IPR001307">
    <property type="entry name" value="Thiosulphate_STrfase_CS"/>
</dbReference>
<proteinExistence type="predicted"/>
<dbReference type="CDD" id="cd01448">
    <property type="entry name" value="TST_Repeat_1"/>
    <property type="match status" value="1"/>
</dbReference>
<organism evidence="6 7">
    <name type="scientific">Saccoglossus kowalevskii</name>
    <name type="common">Acorn worm</name>
    <dbReference type="NCBI Taxonomy" id="10224"/>
    <lineage>
        <taxon>Eukaryota</taxon>
        <taxon>Metazoa</taxon>
        <taxon>Hemichordata</taxon>
        <taxon>Enteropneusta</taxon>
        <taxon>Harrimaniidae</taxon>
        <taxon>Saccoglossus</taxon>
    </lineage>
</organism>
<dbReference type="PROSITE" id="PS00683">
    <property type="entry name" value="RHODANESE_2"/>
    <property type="match status" value="1"/>
</dbReference>
<feature type="domain" description="Rhodanese" evidence="5">
    <location>
        <begin position="48"/>
        <end position="168"/>
    </location>
</feature>
<accession>A0ABM0GI84</accession>
<gene>
    <name evidence="7" type="primary">LOC100372198</name>
</gene>
<dbReference type="InterPro" id="IPR045078">
    <property type="entry name" value="TST/MPST-like"/>
</dbReference>
<evidence type="ECO:0000259" key="5">
    <source>
        <dbReference type="PROSITE" id="PS50206"/>
    </source>
</evidence>
<dbReference type="Gene3D" id="3.40.250.10">
    <property type="entry name" value="Rhodanese-like domain"/>
    <property type="match status" value="2"/>
</dbReference>
<dbReference type="Proteomes" id="UP000694865">
    <property type="component" value="Unplaced"/>
</dbReference>
<dbReference type="SUPFAM" id="SSF52821">
    <property type="entry name" value="Rhodanese/Cell cycle control phosphatase"/>
    <property type="match status" value="2"/>
</dbReference>
<name>A0ABM0GI84_SACKO</name>